<evidence type="ECO:0000256" key="1">
    <source>
        <dbReference type="SAM" id="Coils"/>
    </source>
</evidence>
<feature type="region of interest" description="Disordered" evidence="2">
    <location>
        <begin position="1"/>
        <end position="94"/>
    </location>
</feature>
<feature type="compositionally biased region" description="Low complexity" evidence="2">
    <location>
        <begin position="158"/>
        <end position="174"/>
    </location>
</feature>
<feature type="region of interest" description="Disordered" evidence="2">
    <location>
        <begin position="570"/>
        <end position="671"/>
    </location>
</feature>
<accession>A0A6G0XP73</accession>
<reference evidence="4 5" key="1">
    <citation type="submission" date="2019-07" db="EMBL/GenBank/DDBJ databases">
        <title>Genomics analysis of Aphanomyces spp. identifies a new class of oomycete effector associated with host adaptation.</title>
        <authorList>
            <person name="Gaulin E."/>
        </authorList>
    </citation>
    <scope>NUCLEOTIDE SEQUENCE [LARGE SCALE GENOMIC DNA]</scope>
    <source>
        <strain evidence="4 5">ATCC 201684</strain>
    </source>
</reference>
<evidence type="ECO:0000313" key="4">
    <source>
        <dbReference type="EMBL" id="KAF0742272.1"/>
    </source>
</evidence>
<feature type="coiled-coil region" evidence="1">
    <location>
        <begin position="348"/>
        <end position="396"/>
    </location>
</feature>
<feature type="compositionally biased region" description="Polar residues" evidence="2">
    <location>
        <begin position="269"/>
        <end position="290"/>
    </location>
</feature>
<dbReference type="Proteomes" id="UP000481153">
    <property type="component" value="Unassembled WGS sequence"/>
</dbReference>
<keyword evidence="5" id="KW-1185">Reference proteome</keyword>
<evidence type="ECO:0000313" key="5">
    <source>
        <dbReference type="Proteomes" id="UP000481153"/>
    </source>
</evidence>
<feature type="compositionally biased region" description="Low complexity" evidence="2">
    <location>
        <begin position="53"/>
        <end position="64"/>
    </location>
</feature>
<feature type="compositionally biased region" description="Polar residues" evidence="2">
    <location>
        <begin position="656"/>
        <end position="666"/>
    </location>
</feature>
<feature type="region of interest" description="Disordered" evidence="2">
    <location>
        <begin position="106"/>
        <end position="229"/>
    </location>
</feature>
<dbReference type="EMBL" id="VJMJ01000029">
    <property type="protein sequence ID" value="KAF0742272.1"/>
    <property type="molecule type" value="Genomic_DNA"/>
</dbReference>
<protein>
    <submittedName>
        <fullName evidence="4">Uncharacterized protein</fullName>
    </submittedName>
</protein>
<feature type="compositionally biased region" description="Basic and acidic residues" evidence="2">
    <location>
        <begin position="1"/>
        <end position="10"/>
    </location>
</feature>
<keyword evidence="3" id="KW-1133">Transmembrane helix</keyword>
<evidence type="ECO:0000256" key="2">
    <source>
        <dbReference type="SAM" id="MobiDB-lite"/>
    </source>
</evidence>
<evidence type="ECO:0000256" key="3">
    <source>
        <dbReference type="SAM" id="Phobius"/>
    </source>
</evidence>
<feature type="compositionally biased region" description="Basic residues" evidence="2">
    <location>
        <begin position="631"/>
        <end position="641"/>
    </location>
</feature>
<feature type="transmembrane region" description="Helical" evidence="3">
    <location>
        <begin position="758"/>
        <end position="782"/>
    </location>
</feature>
<dbReference type="VEuPathDB" id="FungiDB:AeMF1_009400"/>
<dbReference type="AlphaFoldDB" id="A0A6G0XP73"/>
<feature type="region of interest" description="Disordered" evidence="2">
    <location>
        <begin position="396"/>
        <end position="416"/>
    </location>
</feature>
<feature type="compositionally biased region" description="Polar residues" evidence="2">
    <location>
        <begin position="135"/>
        <end position="146"/>
    </location>
</feature>
<sequence length="920" mass="100435">MTSHTQEKSHGLSRSPPYGLKPSALQNQDSAPAVTSVVPPPPGKPMSRFGARTTPPKSTQQSPPRADSDKENRKNGIPRAFLNQPPHPVAEPTWKPSLSHVRHMVHDSPLYQRRPTTAPTKPRGFFAENDPLPIQKSSAAIQTPNGITRIPKRSPGQSSTTSTLSVDSSSGSASIDQTAPPISQVQPPSSLPAALDEDEEPRTPRAKQKTKVDPPKTPNHINPDEGLSARQKVRMGLSGLLLTSEAFRNSTGINSSGRTKRDASPGRTRANNLSQAPISPANSRTSSQGSLKVRTEALVTKLIPTKNSVHSLIGYIKELQSSEASLRTHLESIKTKAQEDLARSYGAVNKLQSSVRQIEEERDQKAQELAKKSHEIDALQAKIEALRKALEKNHGTAALSSSTSSINRDVPNNSYSAPMATIREAGESANPSPTKPPSTKAPSSELFRELLTEFFRAHDNSQLPIIDSLTRDYTGREQTLVQELKQYYGNDAVLSLEQRWSNASSNVTQPGPSQEDVAALLVQAEPAPAPFVMAPDVFVNDVHLQKPPLAPTSHEPLPEEKVLKSCIMHHSNSSNSEESNSPRSSQEAPKLATPVAEAPPLVQSNPPPEPHTNSNVSQPPIEPVNIYQKPRSPRQKPRLQHPIHDPFELSHPPTLDPNSHSAQTIPTSPPVSPSNVNLTYLLNDLYKTHQPDKIKDVSAIVKAYTGKERELIQLLKRKYGALSVKKLELHLPTLLALGASFSTSSASESSSPSVITRIVVFCFRVVLLIVILALFGVGYFGVVSHIECQQNPASTYCHSWQAASSRFYNDPSLESVQSVLELIPEAMPIVESFGNASIGRSQERVVISGMKALKQSIKILQRSNTLAMPDFHGLELLHECASALEAIVHPSRPPRQVNVDMWAILDMADMEAARQMKWIE</sequence>
<name>A0A6G0XP73_9STRA</name>
<organism evidence="4 5">
    <name type="scientific">Aphanomyces euteiches</name>
    <dbReference type="NCBI Taxonomy" id="100861"/>
    <lineage>
        <taxon>Eukaryota</taxon>
        <taxon>Sar</taxon>
        <taxon>Stramenopiles</taxon>
        <taxon>Oomycota</taxon>
        <taxon>Saprolegniomycetes</taxon>
        <taxon>Saprolegniales</taxon>
        <taxon>Verrucalvaceae</taxon>
        <taxon>Aphanomyces</taxon>
    </lineage>
</organism>
<feature type="compositionally biased region" description="Polar residues" evidence="2">
    <location>
        <begin position="398"/>
        <end position="416"/>
    </location>
</feature>
<feature type="compositionally biased region" description="Polar residues" evidence="2">
    <location>
        <begin position="175"/>
        <end position="188"/>
    </location>
</feature>
<gene>
    <name evidence="4" type="ORF">Ae201684_002676</name>
</gene>
<keyword evidence="3" id="KW-0812">Transmembrane</keyword>
<keyword evidence="1" id="KW-0175">Coiled coil</keyword>
<feature type="region of interest" description="Disordered" evidence="2">
    <location>
        <begin position="250"/>
        <end position="291"/>
    </location>
</feature>
<keyword evidence="3" id="KW-0472">Membrane</keyword>
<feature type="compositionally biased region" description="Low complexity" evidence="2">
    <location>
        <begin position="571"/>
        <end position="587"/>
    </location>
</feature>
<proteinExistence type="predicted"/>
<comment type="caution">
    <text evidence="4">The sequence shown here is derived from an EMBL/GenBank/DDBJ whole genome shotgun (WGS) entry which is preliminary data.</text>
</comment>